<feature type="region of interest" description="Disordered" evidence="1">
    <location>
        <begin position="102"/>
        <end position="207"/>
    </location>
</feature>
<feature type="compositionally biased region" description="Acidic residues" evidence="1">
    <location>
        <begin position="545"/>
        <end position="558"/>
    </location>
</feature>
<dbReference type="Proteomes" id="UP000186817">
    <property type="component" value="Unassembled WGS sequence"/>
</dbReference>
<feature type="region of interest" description="Disordered" evidence="1">
    <location>
        <begin position="520"/>
        <end position="567"/>
    </location>
</feature>
<dbReference type="AlphaFoldDB" id="A0A1Q9EMF2"/>
<dbReference type="EMBL" id="LSRX01000113">
    <property type="protein sequence ID" value="OLQ08623.1"/>
    <property type="molecule type" value="Genomic_DNA"/>
</dbReference>
<dbReference type="OrthoDB" id="439300at2759"/>
<feature type="region of interest" description="Disordered" evidence="1">
    <location>
        <begin position="363"/>
        <end position="401"/>
    </location>
</feature>
<feature type="compositionally biased region" description="Basic and acidic residues" evidence="1">
    <location>
        <begin position="137"/>
        <end position="152"/>
    </location>
</feature>
<evidence type="ECO:0000313" key="3">
    <source>
        <dbReference type="Proteomes" id="UP000186817"/>
    </source>
</evidence>
<feature type="compositionally biased region" description="Basic and acidic residues" evidence="1">
    <location>
        <begin position="173"/>
        <end position="185"/>
    </location>
</feature>
<evidence type="ECO:0000313" key="2">
    <source>
        <dbReference type="EMBL" id="OLQ08623.1"/>
    </source>
</evidence>
<feature type="compositionally biased region" description="Basic and acidic residues" evidence="1">
    <location>
        <begin position="786"/>
        <end position="818"/>
    </location>
</feature>
<sequence length="1209" mass="136109">MAKSKKKKHELPGFAQQWEKISRVRTRFRKQQGWLRWDHDDEGEKVIASTKSLQYNAEIISAILLVNGLQKFTVKTLRKEDKSVRELFKIIRRLKRGVAVPVVNQEEDSEAEDDESNEVEDEEDEEEDEEQQGQEEDDKKKDYREKNKKKDVEEPEADEEGHENGEEEQEGFMNDHEAVPAERKPLIPLPPPPKTLKKKRKEKDQDTLPFDMDAAVVNYGRAAPKTEVAHARWKAVRDAYNHYVAPHLKFAAKLQDEFWTMCFPVFEKKMKLLEKGKATLQGLADAQALAFLETVYIDLSGSTKFIVLVYLITALKGQAFMAEQRQRVKEEKLELNSKLDAHLQHMDARKRLEKLKALHALRSAASSNADASTSPGSAESATQEPSSSTPPSSVSPKGSELADRVLGPEQEAAPVPPTGRLAMLSLSQDSLEDTLRDPTPKAKPVKRRLFDEPGEWSQDRQPDFLPSPATGAGEKEPPVGPPEATGLPKGPSGVQSVPEHKDGESMDDATLFRNMLELQNVTDTPTPAKDDASRSAGDITPTEPEVSDDEGSDSEPDESQGATEVSAELRRRFLHGTKHERDTLIKMMMDLNGQKDQFATVAEKFIERETKKGEYTIVAGFYTVEAMRKRIKACVAHCKKHHKKSNVLIRKDIYEKDKKEYWAHVSTSGKFIRINEKTHTHEYAGEEAAKEARKAAKSSKGEPKVMVSDDESSDSDSEVASSSCTSVQPSKSKRKRESSSEKKPKKKSKKSPKHTPKSRKGKSKKLKKSGRKASAKKSPKKKEKKEKKAEQEPVLEEKLDKSKARDAAKKQTELHDKQREVEMVCHEYNMTVLKASKKRARDDEGEDEASDLMGGFIEAVRAASMAVHVDVARLLWLWRRLAPEVCNRLVCEIAHSFWAEYKEATGVDSDDDALASAAVLKAMSRASKTRHENQTEALYIQQGLSAPIPISRVDLPKLPGHPYFKVSDYLRVFTEQEKLHLLMGGEVCFDKIAEFWRRYQAVCPEHPIYKKSESCRRFQIPVLLYADEGQTLKKQAIMIVSFQPALGNGTLSNQHHRPNDDGMGLNFAGSSYATRFLLSCLLKNKYRKSAETFDELIRVFVHEFNLVFEEGIAVSLASGNHKLGLSVIGVKGDWPILTRMGYLHRHFGRLAFGADREGICHLCMAGTVGVPFHEYDEHAKWLLCWMLAWLVVGMCKIALTGDYMLVVCG</sequence>
<gene>
    <name evidence="2" type="ORF">AK812_SmicGene7877</name>
</gene>
<feature type="compositionally biased region" description="Acidic residues" evidence="1">
    <location>
        <begin position="708"/>
        <end position="717"/>
    </location>
</feature>
<feature type="compositionally biased region" description="Basic residues" evidence="1">
    <location>
        <begin position="743"/>
        <end position="785"/>
    </location>
</feature>
<name>A0A1Q9EMF2_SYMMI</name>
<feature type="region of interest" description="Disordered" evidence="1">
    <location>
        <begin position="682"/>
        <end position="818"/>
    </location>
</feature>
<feature type="compositionally biased region" description="Basic and acidic residues" evidence="1">
    <location>
        <begin position="682"/>
        <end position="703"/>
    </location>
</feature>
<accession>A0A1Q9EMF2</accession>
<keyword evidence="3" id="KW-1185">Reference proteome</keyword>
<feature type="compositionally biased region" description="Low complexity" evidence="1">
    <location>
        <begin position="363"/>
        <end position="396"/>
    </location>
</feature>
<evidence type="ECO:0000256" key="1">
    <source>
        <dbReference type="SAM" id="MobiDB-lite"/>
    </source>
</evidence>
<organism evidence="2 3">
    <name type="scientific">Symbiodinium microadriaticum</name>
    <name type="common">Dinoflagellate</name>
    <name type="synonym">Zooxanthella microadriatica</name>
    <dbReference type="NCBI Taxonomy" id="2951"/>
    <lineage>
        <taxon>Eukaryota</taxon>
        <taxon>Sar</taxon>
        <taxon>Alveolata</taxon>
        <taxon>Dinophyceae</taxon>
        <taxon>Suessiales</taxon>
        <taxon>Symbiodiniaceae</taxon>
        <taxon>Symbiodinium</taxon>
    </lineage>
</organism>
<comment type="caution">
    <text evidence="2">The sequence shown here is derived from an EMBL/GenBank/DDBJ whole genome shotgun (WGS) entry which is preliminary data.</text>
</comment>
<reference evidence="2 3" key="1">
    <citation type="submission" date="2016-02" db="EMBL/GenBank/DDBJ databases">
        <title>Genome analysis of coral dinoflagellate symbionts highlights evolutionary adaptations to a symbiotic lifestyle.</title>
        <authorList>
            <person name="Aranda M."/>
            <person name="Li Y."/>
            <person name="Liew Y.J."/>
            <person name="Baumgarten S."/>
            <person name="Simakov O."/>
            <person name="Wilson M."/>
            <person name="Piel J."/>
            <person name="Ashoor H."/>
            <person name="Bougouffa S."/>
            <person name="Bajic V.B."/>
            <person name="Ryu T."/>
            <person name="Ravasi T."/>
            <person name="Bayer T."/>
            <person name="Micklem G."/>
            <person name="Kim H."/>
            <person name="Bhak J."/>
            <person name="Lajeunesse T.C."/>
            <person name="Voolstra C.R."/>
        </authorList>
    </citation>
    <scope>NUCLEOTIDE SEQUENCE [LARGE SCALE GENOMIC DNA]</scope>
    <source>
        <strain evidence="2 3">CCMP2467</strain>
    </source>
</reference>
<protein>
    <submittedName>
        <fullName evidence="2">Uncharacterized protein</fullName>
    </submittedName>
</protein>
<feature type="compositionally biased region" description="Acidic residues" evidence="1">
    <location>
        <begin position="105"/>
        <end position="136"/>
    </location>
</feature>
<feature type="compositionally biased region" description="Acidic residues" evidence="1">
    <location>
        <begin position="153"/>
        <end position="170"/>
    </location>
</feature>
<proteinExistence type="predicted"/>
<feature type="region of interest" description="Disordered" evidence="1">
    <location>
        <begin position="430"/>
        <end position="505"/>
    </location>
</feature>